<accession>A0A8T1SBD6</accession>
<evidence type="ECO:0000259" key="1">
    <source>
        <dbReference type="Pfam" id="PF21460"/>
    </source>
</evidence>
<organism evidence="2 3">
    <name type="scientific">Chelydra serpentina</name>
    <name type="common">Snapping turtle</name>
    <name type="synonym">Testudo serpentina</name>
    <dbReference type="NCBI Taxonomy" id="8475"/>
    <lineage>
        <taxon>Eukaryota</taxon>
        <taxon>Metazoa</taxon>
        <taxon>Chordata</taxon>
        <taxon>Craniata</taxon>
        <taxon>Vertebrata</taxon>
        <taxon>Euteleostomi</taxon>
        <taxon>Archelosauria</taxon>
        <taxon>Testudinata</taxon>
        <taxon>Testudines</taxon>
        <taxon>Cryptodira</taxon>
        <taxon>Durocryptodira</taxon>
        <taxon>Americhelydia</taxon>
        <taxon>Chelydroidea</taxon>
        <taxon>Chelydridae</taxon>
        <taxon>Chelydra</taxon>
    </lineage>
</organism>
<dbReference type="EMBL" id="JAHGAV010000341">
    <property type="protein sequence ID" value="KAG6926180.1"/>
    <property type="molecule type" value="Genomic_DNA"/>
</dbReference>
<comment type="caution">
    <text evidence="2">The sequence shown here is derived from an EMBL/GenBank/DDBJ whole genome shotgun (WGS) entry which is preliminary data.</text>
</comment>
<dbReference type="InterPro" id="IPR048668">
    <property type="entry name" value="IL3RB_N"/>
</dbReference>
<reference evidence="2 3" key="1">
    <citation type="journal article" date="2020" name="G3 (Bethesda)">
        <title>Draft Genome of the Common Snapping Turtle, Chelydra serpentina, a Model for Phenotypic Plasticity in Reptiles.</title>
        <authorList>
            <person name="Das D."/>
            <person name="Singh S.K."/>
            <person name="Bierstedt J."/>
            <person name="Erickson A."/>
            <person name="Galli G.L.J."/>
            <person name="Crossley D.A. 2nd"/>
            <person name="Rhen T."/>
        </authorList>
    </citation>
    <scope>NUCLEOTIDE SEQUENCE [LARGE SCALE GENOMIC DNA]</scope>
    <source>
        <strain evidence="2">KW</strain>
    </source>
</reference>
<keyword evidence="3" id="KW-1185">Reference proteome</keyword>
<dbReference type="Proteomes" id="UP000765507">
    <property type="component" value="Unassembled WGS sequence"/>
</dbReference>
<name>A0A8T1SBD6_CHESE</name>
<dbReference type="AlphaFoldDB" id="A0A8T1SBD6"/>
<dbReference type="InterPro" id="IPR013783">
    <property type="entry name" value="Ig-like_fold"/>
</dbReference>
<keyword evidence="2" id="KW-0675">Receptor</keyword>
<evidence type="ECO:0000313" key="2">
    <source>
        <dbReference type="EMBL" id="KAG6926180.1"/>
    </source>
</evidence>
<gene>
    <name evidence="2" type="ORF">G0U57_012714</name>
</gene>
<dbReference type="Gene3D" id="2.60.40.10">
    <property type="entry name" value="Immunoglobulins"/>
    <property type="match status" value="1"/>
</dbReference>
<dbReference type="Pfam" id="PF21460">
    <property type="entry name" value="IL3Rb_N"/>
    <property type="match status" value="1"/>
</dbReference>
<feature type="non-terminal residue" evidence="2">
    <location>
        <position position="63"/>
    </location>
</feature>
<protein>
    <submittedName>
        <fullName evidence="2">Colony stimulating factor 2 receptor beta common subunit</fullName>
    </submittedName>
</protein>
<feature type="domain" description="Cytokine receptor common subunit beta N-terminal" evidence="1">
    <location>
        <begin position="3"/>
        <end position="49"/>
    </location>
</feature>
<dbReference type="OrthoDB" id="8906725at2759"/>
<proteinExistence type="predicted"/>
<sequence>MQKSTQIPCEPQGAERLPVCQDSCVCWSCHRNSTLFGVGVHDCYTFKPDRLLQAELNVSLFQN</sequence>
<evidence type="ECO:0000313" key="3">
    <source>
        <dbReference type="Proteomes" id="UP000765507"/>
    </source>
</evidence>